<sequence length="280" mass="30146">MYSQMNLPCILHLSLFEHAVVSLTACNAMNITLTVSMSRTFTPNKENSQNQKINIKSLIFKSSFGNNNIIMSQEQPRRHEQEPIKYGDVFNVSGELSSQPIAPRDAATMQSAEYRTFGQTRKDGPASLMTSAAQKNEDAGFIKHNTATNIARNEGVAVSETYDGGKRVITETLGGQVLGKFVEDADRAKGNMAGDEMEDEGDPNPASAQAPKVGATKDIDFISNKGGGAMNPRFAGNQNEYARSNDSMVDNENPGVINSVPGGMGASMATATADRVKKNK</sequence>
<dbReference type="PANTHER" id="PTHR31174:SF31">
    <property type="entry name" value="LATE EMBRYOGENESIS ABUNDANT PROTEIN 3"/>
    <property type="match status" value="1"/>
</dbReference>
<evidence type="ECO:0000256" key="3">
    <source>
        <dbReference type="SAM" id="MobiDB-lite"/>
    </source>
</evidence>
<dbReference type="AlphaFoldDB" id="A0A396JF77"/>
<gene>
    <name evidence="6" type="ORF">MtrunA17_Chr2g0315671</name>
</gene>
<organism evidence="6 7">
    <name type="scientific">Medicago truncatula</name>
    <name type="common">Barrel medic</name>
    <name type="synonym">Medicago tribuloides</name>
    <dbReference type="NCBI Taxonomy" id="3880"/>
    <lineage>
        <taxon>Eukaryota</taxon>
        <taxon>Viridiplantae</taxon>
        <taxon>Streptophyta</taxon>
        <taxon>Embryophyta</taxon>
        <taxon>Tracheophyta</taxon>
        <taxon>Spermatophyta</taxon>
        <taxon>Magnoliopsida</taxon>
        <taxon>eudicotyledons</taxon>
        <taxon>Gunneridae</taxon>
        <taxon>Pentapetalae</taxon>
        <taxon>rosids</taxon>
        <taxon>fabids</taxon>
        <taxon>Fabales</taxon>
        <taxon>Fabaceae</taxon>
        <taxon>Papilionoideae</taxon>
        <taxon>50 kb inversion clade</taxon>
        <taxon>NPAAA clade</taxon>
        <taxon>Hologalegina</taxon>
        <taxon>IRL clade</taxon>
        <taxon>Trifolieae</taxon>
        <taxon>Medicago</taxon>
    </lineage>
</organism>
<name>A0A396JF77_MEDTR</name>
<feature type="chain" id="PRO_5017369083" evidence="4">
    <location>
        <begin position="23"/>
        <end position="280"/>
    </location>
</feature>
<proteinExistence type="inferred from homology"/>
<evidence type="ECO:0000256" key="4">
    <source>
        <dbReference type="SAM" id="SignalP"/>
    </source>
</evidence>
<dbReference type="InterPro" id="IPR007011">
    <property type="entry name" value="LEA_SMP_dom"/>
</dbReference>
<accession>A0A396JF77</accession>
<dbReference type="InterPro" id="IPR042971">
    <property type="entry name" value="LEA_SMP"/>
</dbReference>
<dbReference type="Pfam" id="PF04927">
    <property type="entry name" value="SMP"/>
    <property type="match status" value="1"/>
</dbReference>
<feature type="region of interest" description="Disordered" evidence="3">
    <location>
        <begin position="244"/>
        <end position="280"/>
    </location>
</feature>
<feature type="signal peptide" evidence="4">
    <location>
        <begin position="1"/>
        <end position="22"/>
    </location>
</feature>
<evidence type="ECO:0000259" key="5">
    <source>
        <dbReference type="Pfam" id="PF04927"/>
    </source>
</evidence>
<evidence type="ECO:0000256" key="1">
    <source>
        <dbReference type="ARBA" id="ARBA00010733"/>
    </source>
</evidence>
<evidence type="ECO:0000256" key="2">
    <source>
        <dbReference type="ARBA" id="ARBA00022737"/>
    </source>
</evidence>
<evidence type="ECO:0000313" key="6">
    <source>
        <dbReference type="EMBL" id="RHN74933.1"/>
    </source>
</evidence>
<feature type="region of interest" description="Disordered" evidence="3">
    <location>
        <begin position="192"/>
        <end position="213"/>
    </location>
</feature>
<keyword evidence="4" id="KW-0732">Signal</keyword>
<keyword evidence="2" id="KW-0677">Repeat</keyword>
<evidence type="ECO:0000313" key="7">
    <source>
        <dbReference type="Proteomes" id="UP000265566"/>
    </source>
</evidence>
<feature type="domain" description="SMP" evidence="5">
    <location>
        <begin position="84"/>
        <end position="138"/>
    </location>
</feature>
<comment type="similarity">
    <text evidence="1">Belongs to the LEA type SMP family.</text>
</comment>
<dbReference type="EMBL" id="PSQE01000002">
    <property type="protein sequence ID" value="RHN74933.1"/>
    <property type="molecule type" value="Genomic_DNA"/>
</dbReference>
<reference evidence="7" key="1">
    <citation type="journal article" date="2018" name="Nat. Plants">
        <title>Whole-genome landscape of Medicago truncatula symbiotic genes.</title>
        <authorList>
            <person name="Pecrix Y."/>
            <person name="Staton S.E."/>
            <person name="Sallet E."/>
            <person name="Lelandais-Briere C."/>
            <person name="Moreau S."/>
            <person name="Carrere S."/>
            <person name="Blein T."/>
            <person name="Jardinaud M.F."/>
            <person name="Latrasse D."/>
            <person name="Zouine M."/>
            <person name="Zahm M."/>
            <person name="Kreplak J."/>
            <person name="Mayjonade B."/>
            <person name="Satge C."/>
            <person name="Perez M."/>
            <person name="Cauet S."/>
            <person name="Marande W."/>
            <person name="Chantry-Darmon C."/>
            <person name="Lopez-Roques C."/>
            <person name="Bouchez O."/>
            <person name="Berard A."/>
            <person name="Debelle F."/>
            <person name="Munos S."/>
            <person name="Bendahmane A."/>
            <person name="Berges H."/>
            <person name="Niebel A."/>
            <person name="Buitink J."/>
            <person name="Frugier F."/>
            <person name="Benhamed M."/>
            <person name="Crespi M."/>
            <person name="Gouzy J."/>
            <person name="Gamas P."/>
        </authorList>
    </citation>
    <scope>NUCLEOTIDE SEQUENCE [LARGE SCALE GENOMIC DNA]</scope>
    <source>
        <strain evidence="7">cv. Jemalong A17</strain>
    </source>
</reference>
<dbReference type="Proteomes" id="UP000265566">
    <property type="component" value="Chromosome 2"/>
</dbReference>
<dbReference type="PANTHER" id="PTHR31174">
    <property type="entry name" value="SEED MATURATION FAMILY PROTEIN"/>
    <property type="match status" value="1"/>
</dbReference>
<dbReference type="Gramene" id="rna11068">
    <property type="protein sequence ID" value="RHN74933.1"/>
    <property type="gene ID" value="gene11068"/>
</dbReference>
<comment type="caution">
    <text evidence="6">The sequence shown here is derived from an EMBL/GenBank/DDBJ whole genome shotgun (WGS) entry which is preliminary data.</text>
</comment>
<protein>
    <submittedName>
        <fullName evidence="6">Putative Seed maturation protein</fullName>
    </submittedName>
</protein>